<dbReference type="PRINTS" id="PR01764">
    <property type="entry name" value="MAPKPHPHTASE"/>
</dbReference>
<dbReference type="PROSITE" id="PS50054">
    <property type="entry name" value="TYR_PHOSPHATASE_DUAL"/>
    <property type="match status" value="1"/>
</dbReference>
<gene>
    <name evidence="8" type="ORF">LOTGIDRAFT_154978</name>
</gene>
<dbReference type="AlphaFoldDB" id="V3Z499"/>
<reference evidence="8 9" key="1">
    <citation type="journal article" date="2013" name="Nature">
        <title>Insights into bilaterian evolution from three spiralian genomes.</title>
        <authorList>
            <person name="Simakov O."/>
            <person name="Marletaz F."/>
            <person name="Cho S.J."/>
            <person name="Edsinger-Gonzales E."/>
            <person name="Havlak P."/>
            <person name="Hellsten U."/>
            <person name="Kuo D.H."/>
            <person name="Larsson T."/>
            <person name="Lv J."/>
            <person name="Arendt D."/>
            <person name="Savage R."/>
            <person name="Osoegawa K."/>
            <person name="de Jong P."/>
            <person name="Grimwood J."/>
            <person name="Chapman J.A."/>
            <person name="Shapiro H."/>
            <person name="Aerts A."/>
            <person name="Otillar R.P."/>
            <person name="Terry A.Y."/>
            <person name="Boore J.L."/>
            <person name="Grigoriev I.V."/>
            <person name="Lindberg D.R."/>
            <person name="Seaver E.C."/>
            <person name="Weisblat D.A."/>
            <person name="Putnam N.H."/>
            <person name="Rokhsar D.S."/>
        </authorList>
    </citation>
    <scope>NUCLEOTIDE SEQUENCE [LARGE SCALE GENOMIC DNA]</scope>
</reference>
<dbReference type="EC" id="3.1.3.48" evidence="2"/>
<dbReference type="OMA" id="KKMTKCT"/>
<accession>V3Z499</accession>
<proteinExistence type="inferred from homology"/>
<keyword evidence="3" id="KW-0378">Hydrolase</keyword>
<dbReference type="GO" id="GO:0043409">
    <property type="term" value="P:negative regulation of MAPK cascade"/>
    <property type="evidence" value="ECO:0007669"/>
    <property type="project" value="TreeGrafter"/>
</dbReference>
<dbReference type="PRINTS" id="PR01908">
    <property type="entry name" value="ADSPHPHTASE"/>
</dbReference>
<dbReference type="InterPro" id="IPR020422">
    <property type="entry name" value="TYR_PHOSPHATASE_DUAL_dom"/>
</dbReference>
<keyword evidence="9" id="KW-1185">Reference proteome</keyword>
<dbReference type="InterPro" id="IPR016130">
    <property type="entry name" value="Tyr_Pase_AS"/>
</dbReference>
<dbReference type="SUPFAM" id="SSF52821">
    <property type="entry name" value="Rhodanese/Cell cycle control phosphatase"/>
    <property type="match status" value="1"/>
</dbReference>
<dbReference type="CDD" id="cd01446">
    <property type="entry name" value="DSP_MapKP"/>
    <property type="match status" value="1"/>
</dbReference>
<dbReference type="OrthoDB" id="165342at2759"/>
<protein>
    <recommendedName>
        <fullName evidence="2">protein-tyrosine-phosphatase</fullName>
        <ecNumber evidence="2">3.1.3.48</ecNumber>
    </recommendedName>
</protein>
<feature type="domain" description="Tyrosine-protein phosphatase" evidence="5">
    <location>
        <begin position="154"/>
        <end position="296"/>
    </location>
</feature>
<sequence length="314" mass="35701">MPDELACKLNKSKSLLVIDCRSAFAFDTKHIQGAVSVSCGGVCKRRLQQGKVSLIDLVTSKEGRNMYKKKSNKDIIIYDDQTTDTRENPKDTTLNVVINTLFREGKDPFVLKGGLKAFCSRHSDLCCSTKKHDSIHPLMSPIRSISQPAIDTIIASEVLPFVFLGNERDAANLERLQYHNIRHVLNVTSQVPLYYEKQGIKYRRIPASDSSQQNLKQYFEEAIEFIDDARQNKRRVLIHCQAGVSRSATITIAYILKHTKMTMTDVYKFVKGKRPIISPNFNFMGQLMEYERDLNSGEALRILQPRLQGIESIV</sequence>
<dbReference type="HOGENOM" id="CLU_027074_0_1_1"/>
<dbReference type="Gene3D" id="3.40.250.10">
    <property type="entry name" value="Rhodanese-like domain"/>
    <property type="match status" value="1"/>
</dbReference>
<evidence type="ECO:0000256" key="3">
    <source>
        <dbReference type="ARBA" id="ARBA00022801"/>
    </source>
</evidence>
<dbReference type="GO" id="GO:0008330">
    <property type="term" value="F:protein tyrosine/threonine phosphatase activity"/>
    <property type="evidence" value="ECO:0007669"/>
    <property type="project" value="TreeGrafter"/>
</dbReference>
<dbReference type="Proteomes" id="UP000030746">
    <property type="component" value="Unassembled WGS sequence"/>
</dbReference>
<dbReference type="KEGG" id="lgi:LOTGIDRAFT_154978"/>
<keyword evidence="4" id="KW-0904">Protein phosphatase</keyword>
<dbReference type="GO" id="GO:0005829">
    <property type="term" value="C:cytosol"/>
    <property type="evidence" value="ECO:0007669"/>
    <property type="project" value="TreeGrafter"/>
</dbReference>
<dbReference type="InterPro" id="IPR036873">
    <property type="entry name" value="Rhodanese-like_dom_sf"/>
</dbReference>
<dbReference type="InterPro" id="IPR000387">
    <property type="entry name" value="Tyr_Pase_dom"/>
</dbReference>
<evidence type="ECO:0000259" key="6">
    <source>
        <dbReference type="PROSITE" id="PS50056"/>
    </source>
</evidence>
<comment type="similarity">
    <text evidence="1">Belongs to the protein-tyrosine phosphatase family. Non-receptor class dual specificity subfamily.</text>
</comment>
<dbReference type="GO" id="GO:0017017">
    <property type="term" value="F:MAP kinase tyrosine/serine/threonine phosphatase activity"/>
    <property type="evidence" value="ECO:0007669"/>
    <property type="project" value="InterPro"/>
</dbReference>
<dbReference type="PROSITE" id="PS00383">
    <property type="entry name" value="TYR_PHOSPHATASE_1"/>
    <property type="match status" value="1"/>
</dbReference>
<evidence type="ECO:0000256" key="1">
    <source>
        <dbReference type="ARBA" id="ARBA00008601"/>
    </source>
</evidence>
<evidence type="ECO:0000259" key="5">
    <source>
        <dbReference type="PROSITE" id="PS50054"/>
    </source>
</evidence>
<name>V3Z499_LOTGI</name>
<dbReference type="SUPFAM" id="SSF52799">
    <property type="entry name" value="(Phosphotyrosine protein) phosphatases II"/>
    <property type="match status" value="1"/>
</dbReference>
<dbReference type="InterPro" id="IPR008343">
    <property type="entry name" value="MKP"/>
</dbReference>
<dbReference type="CTD" id="20236481"/>
<dbReference type="PANTHER" id="PTHR10159">
    <property type="entry name" value="DUAL SPECIFICITY PROTEIN PHOSPHATASE"/>
    <property type="match status" value="1"/>
</dbReference>
<feature type="domain" description="Rhodanese" evidence="7">
    <location>
        <begin position="11"/>
        <end position="120"/>
    </location>
</feature>
<dbReference type="PROSITE" id="PS50056">
    <property type="entry name" value="TYR_PHOSPHATASE_2"/>
    <property type="match status" value="1"/>
</dbReference>
<dbReference type="InterPro" id="IPR001763">
    <property type="entry name" value="Rhodanese-like_dom"/>
</dbReference>
<dbReference type="SMART" id="SM00195">
    <property type="entry name" value="DSPc"/>
    <property type="match status" value="1"/>
</dbReference>
<feature type="domain" description="Tyrosine specific protein phosphatases" evidence="6">
    <location>
        <begin position="217"/>
        <end position="275"/>
    </location>
</feature>
<dbReference type="Pfam" id="PF00782">
    <property type="entry name" value="DSPc"/>
    <property type="match status" value="1"/>
</dbReference>
<dbReference type="GeneID" id="20236481"/>
<dbReference type="GO" id="GO:0033550">
    <property type="term" value="F:MAP kinase tyrosine phosphatase activity"/>
    <property type="evidence" value="ECO:0007669"/>
    <property type="project" value="TreeGrafter"/>
</dbReference>
<dbReference type="InterPro" id="IPR000340">
    <property type="entry name" value="Dual-sp_phosphatase_cat-dom"/>
</dbReference>
<evidence type="ECO:0000313" key="9">
    <source>
        <dbReference type="Proteomes" id="UP000030746"/>
    </source>
</evidence>
<dbReference type="FunFam" id="3.90.190.10:FF:000028">
    <property type="entry name" value="Dual specificity phosphatase 10"/>
    <property type="match status" value="1"/>
</dbReference>
<dbReference type="Gene3D" id="3.90.190.10">
    <property type="entry name" value="Protein tyrosine phosphatase superfamily"/>
    <property type="match status" value="1"/>
</dbReference>
<dbReference type="PROSITE" id="PS50206">
    <property type="entry name" value="RHODANESE_3"/>
    <property type="match status" value="1"/>
</dbReference>
<dbReference type="STRING" id="225164.V3Z499"/>
<evidence type="ECO:0000256" key="4">
    <source>
        <dbReference type="ARBA" id="ARBA00022912"/>
    </source>
</evidence>
<dbReference type="RefSeq" id="XP_009063734.1">
    <property type="nucleotide sequence ID" value="XM_009065486.1"/>
</dbReference>
<dbReference type="EMBL" id="KB203274">
    <property type="protein sequence ID" value="ESO85488.1"/>
    <property type="molecule type" value="Genomic_DNA"/>
</dbReference>
<dbReference type="PANTHER" id="PTHR10159:SF528">
    <property type="entry name" value="PUCKERED, ISOFORM A"/>
    <property type="match status" value="1"/>
</dbReference>
<evidence type="ECO:0000259" key="7">
    <source>
        <dbReference type="PROSITE" id="PS50206"/>
    </source>
</evidence>
<evidence type="ECO:0000313" key="8">
    <source>
        <dbReference type="EMBL" id="ESO85488.1"/>
    </source>
</evidence>
<organism evidence="8 9">
    <name type="scientific">Lottia gigantea</name>
    <name type="common">Giant owl limpet</name>
    <dbReference type="NCBI Taxonomy" id="225164"/>
    <lineage>
        <taxon>Eukaryota</taxon>
        <taxon>Metazoa</taxon>
        <taxon>Spiralia</taxon>
        <taxon>Lophotrochozoa</taxon>
        <taxon>Mollusca</taxon>
        <taxon>Gastropoda</taxon>
        <taxon>Patellogastropoda</taxon>
        <taxon>Lottioidea</taxon>
        <taxon>Lottiidae</taxon>
        <taxon>Lottia</taxon>
    </lineage>
</organism>
<dbReference type="InterPro" id="IPR029021">
    <property type="entry name" value="Prot-tyrosine_phosphatase-like"/>
</dbReference>
<evidence type="ECO:0000256" key="2">
    <source>
        <dbReference type="ARBA" id="ARBA00013064"/>
    </source>
</evidence>
<dbReference type="Pfam" id="PF00581">
    <property type="entry name" value="Rhodanese"/>
    <property type="match status" value="1"/>
</dbReference>